<name>A0ABS7K6Q5_9BACI</name>
<dbReference type="Proteomes" id="UP000769780">
    <property type="component" value="Unassembled WGS sequence"/>
</dbReference>
<keyword evidence="1" id="KW-0472">Membrane</keyword>
<evidence type="ECO:0000256" key="1">
    <source>
        <dbReference type="SAM" id="Phobius"/>
    </source>
</evidence>
<evidence type="ECO:0000313" key="2">
    <source>
        <dbReference type="EMBL" id="MBY0097961.1"/>
    </source>
</evidence>
<organism evidence="2 3">
    <name type="scientific">Mesobacillus maritimus</name>
    <dbReference type="NCBI Taxonomy" id="1643336"/>
    <lineage>
        <taxon>Bacteria</taxon>
        <taxon>Bacillati</taxon>
        <taxon>Bacillota</taxon>
        <taxon>Bacilli</taxon>
        <taxon>Bacillales</taxon>
        <taxon>Bacillaceae</taxon>
        <taxon>Mesobacillus</taxon>
    </lineage>
</organism>
<keyword evidence="1" id="KW-1133">Transmembrane helix</keyword>
<keyword evidence="1" id="KW-0812">Transmembrane</keyword>
<feature type="transmembrane region" description="Helical" evidence="1">
    <location>
        <begin position="31"/>
        <end position="49"/>
    </location>
</feature>
<gene>
    <name evidence="2" type="ORF">H0185_14240</name>
</gene>
<sequence length="154" mass="18378">MTKTQLLYNVAQILIPWSTLLFMRKQDIKRYSFAGFVIVAFEIINHIIGYKRNWWTFYGKKKSFFTNELPFSIGAYMPLSMWLLKFYFGDFKKFMLANAISDGTFAFVIIKILKRIKVIKLNMSYPMFFVYLYFKAPLLYAVQYIVEKKKLFVG</sequence>
<feature type="transmembrane region" description="Helical" evidence="1">
    <location>
        <begin position="125"/>
        <end position="146"/>
    </location>
</feature>
<keyword evidence="3" id="KW-1185">Reference proteome</keyword>
<protein>
    <submittedName>
        <fullName evidence="2">Uncharacterized protein</fullName>
    </submittedName>
</protein>
<comment type="caution">
    <text evidence="2">The sequence shown here is derived from an EMBL/GenBank/DDBJ whole genome shotgun (WGS) entry which is preliminary data.</text>
</comment>
<proteinExistence type="predicted"/>
<evidence type="ECO:0000313" key="3">
    <source>
        <dbReference type="Proteomes" id="UP000769780"/>
    </source>
</evidence>
<reference evidence="2 3" key="1">
    <citation type="submission" date="2020-07" db="EMBL/GenBank/DDBJ databases">
        <title>Fungal Genomes of the International Space Station.</title>
        <authorList>
            <person name="Seuylemezian A."/>
            <person name="Singh N.K."/>
            <person name="Wood J."/>
            <person name="Venkateswaran K."/>
        </authorList>
    </citation>
    <scope>NUCLEOTIDE SEQUENCE [LARGE SCALE GENOMIC DNA]</scope>
    <source>
        <strain evidence="2 3">PL-B2</strain>
    </source>
</reference>
<dbReference type="RefSeq" id="WP_221874181.1">
    <property type="nucleotide sequence ID" value="NZ_JACWFH010000017.1"/>
</dbReference>
<accession>A0ABS7K6Q5</accession>
<dbReference type="EMBL" id="JACWFH010000017">
    <property type="protein sequence ID" value="MBY0097961.1"/>
    <property type="molecule type" value="Genomic_DNA"/>
</dbReference>
<feature type="transmembrane region" description="Helical" evidence="1">
    <location>
        <begin position="69"/>
        <end position="88"/>
    </location>
</feature>